<sequence length="426" mass="48973">MTEPTISCPSCKSEIKLTESLAAPLIETTKKQFHQQLLEKDQEIFIKEEAVRQKEKLLLQEKQQMEKQIAEELETQLKKERARIIEEEAQKARLLVGSDLENRQKEIAELQTILKSRDEKLAEAQKMQAEWIKKQRQLEDDRREMELTIEKRINEGLESVRSKARQEAEDGLVLKIREKEQTISSMQKQIEDLKRKAEQGSQQLQGEVQELILESMLQTKFPFDLIEPVPKGEFGGDVLQRVFGGNQQACGSILWESKRTKNWSDGWLSKLREDQRSAKAEISVLVSQALPDGVETFDLIDGVWVTHPKAAFPVATVLRQTLLELSLARKSSEGQLSKMEMIYQYLTGSRFRQRVEAIVEAFSSMQTDLEKERKAIMKQWAKRSEQIERVMNATVGMYGDLQGIAGKSLQEIEGLEFKMLESDSSE</sequence>
<dbReference type="OrthoDB" id="9765972at2"/>
<evidence type="ECO:0000256" key="1">
    <source>
        <dbReference type="SAM" id="Coils"/>
    </source>
</evidence>
<dbReference type="RefSeq" id="WP_058522893.1">
    <property type="nucleotide sequence ID" value="NZ_CAAAHV010000036.1"/>
</dbReference>
<dbReference type="Proteomes" id="UP000255066">
    <property type="component" value="Unassembled WGS sequence"/>
</dbReference>
<dbReference type="AlphaFoldDB" id="A0A378ICJ2"/>
<accession>A0A378ICJ2</accession>
<dbReference type="Proteomes" id="UP000054735">
    <property type="component" value="Unassembled WGS sequence"/>
</dbReference>
<keyword evidence="4" id="KW-1185">Reference proteome</keyword>
<name>A0A378ICJ2_9GAMM</name>
<dbReference type="EMBL" id="UGNW01000001">
    <property type="protein sequence ID" value="STX32636.1"/>
    <property type="molecule type" value="Genomic_DNA"/>
</dbReference>
<organism evidence="3 5">
    <name type="scientific">Legionella birminghamensis</name>
    <dbReference type="NCBI Taxonomy" id="28083"/>
    <lineage>
        <taxon>Bacteria</taxon>
        <taxon>Pseudomonadati</taxon>
        <taxon>Pseudomonadota</taxon>
        <taxon>Gammaproteobacteria</taxon>
        <taxon>Legionellales</taxon>
        <taxon>Legionellaceae</taxon>
        <taxon>Legionella</taxon>
    </lineage>
</organism>
<evidence type="ECO:0000313" key="4">
    <source>
        <dbReference type="Proteomes" id="UP000054735"/>
    </source>
</evidence>
<feature type="coiled-coil region" evidence="1">
    <location>
        <begin position="47"/>
        <end position="214"/>
    </location>
</feature>
<evidence type="ECO:0000313" key="3">
    <source>
        <dbReference type="EMBL" id="STX32636.1"/>
    </source>
</evidence>
<reference evidence="2 4" key="1">
    <citation type="submission" date="2015-11" db="EMBL/GenBank/DDBJ databases">
        <title>Genomic analysis of 38 Legionella species identifies large and diverse effector repertoires.</title>
        <authorList>
            <person name="Burstein D."/>
            <person name="Amaro F."/>
            <person name="Zusman T."/>
            <person name="Lifshitz Z."/>
            <person name="Cohen O."/>
            <person name="Gilbert J.A."/>
            <person name="Pupko T."/>
            <person name="Shuman H.A."/>
            <person name="Segal G."/>
        </authorList>
    </citation>
    <scope>NUCLEOTIDE SEQUENCE [LARGE SCALE GENOMIC DNA]</scope>
    <source>
        <strain evidence="2 4">CDC#1407-AL-14</strain>
    </source>
</reference>
<reference evidence="3 5" key="2">
    <citation type="submission" date="2018-06" db="EMBL/GenBank/DDBJ databases">
        <authorList>
            <consortium name="Pathogen Informatics"/>
            <person name="Doyle S."/>
        </authorList>
    </citation>
    <scope>NUCLEOTIDE SEQUENCE [LARGE SCALE GENOMIC DNA]</scope>
    <source>
        <strain evidence="3 5">NCTC12437</strain>
    </source>
</reference>
<proteinExistence type="predicted"/>
<dbReference type="STRING" id="28083.Lbir_0787"/>
<evidence type="ECO:0000313" key="5">
    <source>
        <dbReference type="Proteomes" id="UP000255066"/>
    </source>
</evidence>
<dbReference type="InterPro" id="IPR019219">
    <property type="entry name" value="DUF2130"/>
</dbReference>
<evidence type="ECO:0000313" key="2">
    <source>
        <dbReference type="EMBL" id="KTC74507.1"/>
    </source>
</evidence>
<dbReference type="Pfam" id="PF09903">
    <property type="entry name" value="DUF2130"/>
    <property type="match status" value="1"/>
</dbReference>
<keyword evidence="1" id="KW-0175">Coiled coil</keyword>
<protein>
    <submittedName>
        <fullName evidence="3">Uncharacterized protein conserved in bacteria</fullName>
    </submittedName>
</protein>
<gene>
    <name evidence="2" type="ORF">Lbir_0787</name>
    <name evidence="3" type="ORF">NCTC12437_02430</name>
</gene>
<dbReference type="EMBL" id="LNXT01000009">
    <property type="protein sequence ID" value="KTC74507.1"/>
    <property type="molecule type" value="Genomic_DNA"/>
</dbReference>